<keyword evidence="4" id="KW-0548">Nucleotidyltransferase</keyword>
<evidence type="ECO:0000256" key="5">
    <source>
        <dbReference type="ARBA" id="ARBA00022723"/>
    </source>
</evidence>
<dbReference type="AlphaFoldDB" id="A0AAE5AGP0"/>
<evidence type="ECO:0000256" key="4">
    <source>
        <dbReference type="ARBA" id="ARBA00022695"/>
    </source>
</evidence>
<dbReference type="RefSeq" id="WP_322498444.1">
    <property type="nucleotide sequence ID" value="NZ_JARGYU010000001.1"/>
</dbReference>
<dbReference type="SUPFAM" id="SSF81301">
    <property type="entry name" value="Nucleotidyltransferase"/>
    <property type="match status" value="1"/>
</dbReference>
<dbReference type="GO" id="GO:0008033">
    <property type="term" value="P:tRNA processing"/>
    <property type="evidence" value="ECO:0007669"/>
    <property type="project" value="UniProtKB-KW"/>
</dbReference>
<evidence type="ECO:0000256" key="2">
    <source>
        <dbReference type="ARBA" id="ARBA00022679"/>
    </source>
</evidence>
<dbReference type="GO" id="GO:0000049">
    <property type="term" value="F:tRNA binding"/>
    <property type="evidence" value="ECO:0007669"/>
    <property type="project" value="TreeGrafter"/>
</dbReference>
<organism evidence="11 12">
    <name type="scientific">Lyticum sinuosum</name>
    <dbReference type="NCBI Taxonomy" id="1332059"/>
    <lineage>
        <taxon>Bacteria</taxon>
        <taxon>Pseudomonadati</taxon>
        <taxon>Pseudomonadota</taxon>
        <taxon>Alphaproteobacteria</taxon>
        <taxon>Rickettsiales</taxon>
        <taxon>Lyticum</taxon>
    </lineage>
</organism>
<dbReference type="Proteomes" id="UP001289135">
    <property type="component" value="Unassembled WGS sequence"/>
</dbReference>
<comment type="similarity">
    <text evidence="8">Belongs to the tRNA nucleotidyltransferase/poly(A) polymerase family.</text>
</comment>
<dbReference type="EMBL" id="JARGYU010000001">
    <property type="protein sequence ID" value="MDZ5761012.1"/>
    <property type="molecule type" value="Genomic_DNA"/>
</dbReference>
<comment type="cofactor">
    <cofactor evidence="1">
        <name>Mg(2+)</name>
        <dbReference type="ChEBI" id="CHEBI:18420"/>
    </cofactor>
</comment>
<comment type="caution">
    <text evidence="11">The sequence shown here is derived from an EMBL/GenBank/DDBJ whole genome shotgun (WGS) entry which is preliminary data.</text>
</comment>
<evidence type="ECO:0000313" key="12">
    <source>
        <dbReference type="Proteomes" id="UP001289135"/>
    </source>
</evidence>
<protein>
    <submittedName>
        <fullName evidence="11">CCA-adding enzyme</fullName>
    </submittedName>
</protein>
<dbReference type="InterPro" id="IPR043519">
    <property type="entry name" value="NT_sf"/>
</dbReference>
<dbReference type="InterPro" id="IPR032828">
    <property type="entry name" value="PolyA_RNA-bd"/>
</dbReference>
<dbReference type="GO" id="GO:0000166">
    <property type="term" value="F:nucleotide binding"/>
    <property type="evidence" value="ECO:0007669"/>
    <property type="project" value="UniProtKB-KW"/>
</dbReference>
<evidence type="ECO:0000256" key="3">
    <source>
        <dbReference type="ARBA" id="ARBA00022694"/>
    </source>
</evidence>
<keyword evidence="8" id="KW-0694">RNA-binding</keyword>
<dbReference type="InterPro" id="IPR050264">
    <property type="entry name" value="Bact_CCA-adding_enz_type3_sf"/>
</dbReference>
<evidence type="ECO:0000256" key="1">
    <source>
        <dbReference type="ARBA" id="ARBA00001946"/>
    </source>
</evidence>
<dbReference type="GO" id="GO:0016779">
    <property type="term" value="F:nucleotidyltransferase activity"/>
    <property type="evidence" value="ECO:0007669"/>
    <property type="project" value="UniProtKB-KW"/>
</dbReference>
<gene>
    <name evidence="11" type="ORF">Lyticum_00172</name>
</gene>
<dbReference type="GO" id="GO:0046872">
    <property type="term" value="F:metal ion binding"/>
    <property type="evidence" value="ECO:0007669"/>
    <property type="project" value="UniProtKB-KW"/>
</dbReference>
<feature type="domain" description="Poly A polymerase head" evidence="9">
    <location>
        <begin position="40"/>
        <end position="174"/>
    </location>
</feature>
<dbReference type="CDD" id="cd05398">
    <property type="entry name" value="NT_ClassII-CCAase"/>
    <property type="match status" value="1"/>
</dbReference>
<keyword evidence="2 8" id="KW-0808">Transferase</keyword>
<sequence length="445" mass="52094">MSKEINIQESLSIANHFNISLIDLLPKSALRILYYIPNTRVVGGWIRDIIYHNMFNSDKNNYNLEKSFNEDIDFATELLPNEVKNIFDTYNVKTILIGINHGTIGAIIDNILYEITTLRKDVKCDGRHAEVVFGVDWVEDARRRDFTINALSMDKDGIIYDYFNGINDIKNNSLKFIGNPDKRIKEDYLRILRYFRFSCKLNLSQNKELEEIFLSNCSGLLNISGERIFKEMQKILNSQQDILKEAIIMMYKSNILKYIGLFDEDECLDKLYSNTNELLFANNDGLLNLASLINWCVKIKNNTCNISNIKNNYEKKLFLAKKIALQWKLSKKERQQLLEYIITRDHIDNLEKRLFLAYNIGLEKYYKILQSVVMQNEISNYEKSLYLSEVEFLNKNPIFPLNGEDIINKFSVYGKKISFLLKKAKVLWLLSEAKNDKEYLLNNLC</sequence>
<evidence type="ECO:0000313" key="11">
    <source>
        <dbReference type="EMBL" id="MDZ5761012.1"/>
    </source>
</evidence>
<keyword evidence="5" id="KW-0479">Metal-binding</keyword>
<dbReference type="Gene3D" id="1.10.3090.10">
    <property type="entry name" value="cca-adding enzyme, domain 2"/>
    <property type="match status" value="1"/>
</dbReference>
<accession>A0AAE5AGP0</accession>
<keyword evidence="3" id="KW-0819">tRNA processing</keyword>
<evidence type="ECO:0000256" key="8">
    <source>
        <dbReference type="RuleBase" id="RU003953"/>
    </source>
</evidence>
<feature type="domain" description="tRNA nucleotidyltransferase/poly(A) polymerase RNA and SrmB- binding" evidence="10">
    <location>
        <begin position="213"/>
        <end position="259"/>
    </location>
</feature>
<reference evidence="11" key="1">
    <citation type="submission" date="2023-02" db="EMBL/GenBank/DDBJ databases">
        <title>Host association and intracellularity evolved multiple times independently in the Rickettsiales.</title>
        <authorList>
            <person name="Castelli M."/>
            <person name="Nardi T."/>
            <person name="Gammuto L."/>
            <person name="Bellinzona G."/>
            <person name="Sabaneyeva E."/>
            <person name="Potekhin A."/>
            <person name="Serra V."/>
            <person name="Petroni G."/>
            <person name="Sassera D."/>
        </authorList>
    </citation>
    <scope>NUCLEOTIDE SEQUENCE</scope>
    <source>
        <strain evidence="11">USBL-36I1</strain>
    </source>
</reference>
<proteinExistence type="inferred from homology"/>
<dbReference type="InterPro" id="IPR002646">
    <property type="entry name" value="PolA_pol_head_dom"/>
</dbReference>
<dbReference type="Pfam" id="PF01743">
    <property type="entry name" value="PolyA_pol"/>
    <property type="match status" value="1"/>
</dbReference>
<keyword evidence="6" id="KW-0547">Nucleotide-binding</keyword>
<dbReference type="SUPFAM" id="SSF81891">
    <property type="entry name" value="Poly A polymerase C-terminal region-like"/>
    <property type="match status" value="1"/>
</dbReference>
<dbReference type="Gene3D" id="3.30.460.10">
    <property type="entry name" value="Beta Polymerase, domain 2"/>
    <property type="match status" value="1"/>
</dbReference>
<keyword evidence="12" id="KW-1185">Reference proteome</keyword>
<evidence type="ECO:0000256" key="7">
    <source>
        <dbReference type="ARBA" id="ARBA00022842"/>
    </source>
</evidence>
<dbReference type="PANTHER" id="PTHR46173">
    <property type="entry name" value="CCA TRNA NUCLEOTIDYLTRANSFERASE 1, MITOCHONDRIAL"/>
    <property type="match status" value="1"/>
</dbReference>
<evidence type="ECO:0000259" key="9">
    <source>
        <dbReference type="Pfam" id="PF01743"/>
    </source>
</evidence>
<dbReference type="PANTHER" id="PTHR46173:SF1">
    <property type="entry name" value="CCA TRNA NUCLEOTIDYLTRANSFERASE 1, MITOCHONDRIAL"/>
    <property type="match status" value="1"/>
</dbReference>
<keyword evidence="7" id="KW-0460">Magnesium</keyword>
<evidence type="ECO:0000259" key="10">
    <source>
        <dbReference type="Pfam" id="PF12627"/>
    </source>
</evidence>
<name>A0AAE5AGP0_9RICK</name>
<dbReference type="Pfam" id="PF12627">
    <property type="entry name" value="PolyA_pol_RNAbd"/>
    <property type="match status" value="1"/>
</dbReference>
<evidence type="ECO:0000256" key="6">
    <source>
        <dbReference type="ARBA" id="ARBA00022741"/>
    </source>
</evidence>